<keyword evidence="3" id="KW-1185">Reference proteome</keyword>
<accession>A0A9P4QYB3</accession>
<dbReference type="PANTHER" id="PTHR42068:SF1">
    <property type="entry name" value="YALI0B18964P"/>
    <property type="match status" value="1"/>
</dbReference>
<dbReference type="EMBL" id="ML996157">
    <property type="protein sequence ID" value="KAF2733735.1"/>
    <property type="molecule type" value="Genomic_DNA"/>
</dbReference>
<dbReference type="AlphaFoldDB" id="A0A9P4QYB3"/>
<dbReference type="OrthoDB" id="5396252at2759"/>
<gene>
    <name evidence="2" type="ORF">EJ04DRAFT_438521</name>
</gene>
<proteinExistence type="predicted"/>
<evidence type="ECO:0000313" key="3">
    <source>
        <dbReference type="Proteomes" id="UP000799444"/>
    </source>
</evidence>
<feature type="compositionally biased region" description="Polar residues" evidence="1">
    <location>
        <begin position="552"/>
        <end position="566"/>
    </location>
</feature>
<feature type="compositionally biased region" description="Polar residues" evidence="1">
    <location>
        <begin position="153"/>
        <end position="162"/>
    </location>
</feature>
<feature type="compositionally biased region" description="Polar residues" evidence="1">
    <location>
        <begin position="495"/>
        <end position="511"/>
    </location>
</feature>
<comment type="caution">
    <text evidence="2">The sequence shown here is derived from an EMBL/GenBank/DDBJ whole genome shotgun (WGS) entry which is preliminary data.</text>
</comment>
<feature type="compositionally biased region" description="Low complexity" evidence="1">
    <location>
        <begin position="103"/>
        <end position="112"/>
    </location>
</feature>
<evidence type="ECO:0000313" key="2">
    <source>
        <dbReference type="EMBL" id="KAF2733735.1"/>
    </source>
</evidence>
<sequence length="961" mass="103702">MVKPNLGMFSARRKSSVNVLDDVLPVPQPEAAPAGDGGGFRVLDRAELLRRKEEQRAAAEEKKNQERSSKFGRFSGFGISGNKARNQSFDEDSPSSSKRDSKSSSGTHSLTSRPYNGNQRYYGSSSTLPSSADTDPNDNMFANMPPRPAMPQHYSSPNNLMTGQRKDLPPPPPAKAKTNDFSYSGSQYSPPSQYTPSSGRARAMTTSSYASTAIPPKLEGEMNFGTSNFDDMFSGIDRKESPDYTADMQSPGRSLLAGKRTFQAEPIKIESRLDVEAPLKSWESRGSAERLMSSPSPTEDYQSGPPPVPPHKYAPVASHSPEPRQLESFQDSDAHQQQQQQQQQHFVPRKSAPHIFSTSSSSAASLQTPESSRPASDRTTPRATMPSATPLPDDDDDNDNMFAPPKFHDTPTRKPALPVQKEKISPPAGASGRKVMTDAEFRAQQAYQESQPVQDSSDDEDYEDEEEAIERRQQEEIAARKKQQMAMARDHLRRTTTAPADSNRPSSQADNPSMAFPSEISLQADEWEDEDVPLGILQAHGFPARGRPPTQPVNGTPSYFRTSTPTLPDRPASAGALSTTGRDASYRPPFARNLPSDPHASFIGGGLVRPSVREGMGFNRGPASVAGEPMGPQMLPYHEPQQQYTSLVEQIHLRDMSKAKYTGGASSKNAPQQGPFTGSMGGQMNPMNTNPTRMANMPQQGMMGGMNGAMNGGMNGGMNPMMMAGQMGQMPMMGMNQMGYPMQQPSELMQMQQMLLQQQMQLAAMTQNMYAQHQHPSPGGMPAAAPDPRMSIAQPNGFLGVNGMGMGPQRPMSILSQTGAPQVPRPFSTPTLLSAPGHQHGLSAPSMHLGPTPGYTASIAPSERSNIGLSARYRPVVTGSGMTTDGISTVSGGTMMQASGGAAETRAVKGILKKGGAQVNVVQKSSDEDEDWGAMRERRFKRRNEGGMGGLGELAGGIEGL</sequence>
<feature type="compositionally biased region" description="Low complexity" evidence="1">
    <location>
        <begin position="182"/>
        <end position="199"/>
    </location>
</feature>
<feature type="region of interest" description="Disordered" evidence="1">
    <location>
        <begin position="53"/>
        <end position="514"/>
    </location>
</feature>
<feature type="compositionally biased region" description="Polar residues" evidence="1">
    <location>
        <begin position="113"/>
        <end position="134"/>
    </location>
</feature>
<feature type="region of interest" description="Disordered" evidence="1">
    <location>
        <begin position="540"/>
        <end position="587"/>
    </location>
</feature>
<dbReference type="PANTHER" id="PTHR42068">
    <property type="entry name" value="YALI0B18964P"/>
    <property type="match status" value="1"/>
</dbReference>
<protein>
    <submittedName>
        <fullName evidence="2">Uncharacterized protein</fullName>
    </submittedName>
</protein>
<feature type="compositionally biased region" description="Basic and acidic residues" evidence="1">
    <location>
        <begin position="53"/>
        <end position="69"/>
    </location>
</feature>
<reference evidence="2" key="1">
    <citation type="journal article" date="2020" name="Stud. Mycol.">
        <title>101 Dothideomycetes genomes: a test case for predicting lifestyles and emergence of pathogens.</title>
        <authorList>
            <person name="Haridas S."/>
            <person name="Albert R."/>
            <person name="Binder M."/>
            <person name="Bloem J."/>
            <person name="Labutti K."/>
            <person name="Salamov A."/>
            <person name="Andreopoulos B."/>
            <person name="Baker S."/>
            <person name="Barry K."/>
            <person name="Bills G."/>
            <person name="Bluhm B."/>
            <person name="Cannon C."/>
            <person name="Castanera R."/>
            <person name="Culley D."/>
            <person name="Daum C."/>
            <person name="Ezra D."/>
            <person name="Gonzalez J."/>
            <person name="Henrissat B."/>
            <person name="Kuo A."/>
            <person name="Liang C."/>
            <person name="Lipzen A."/>
            <person name="Lutzoni F."/>
            <person name="Magnuson J."/>
            <person name="Mondo S."/>
            <person name="Nolan M."/>
            <person name="Ohm R."/>
            <person name="Pangilinan J."/>
            <person name="Park H.-J."/>
            <person name="Ramirez L."/>
            <person name="Alfaro M."/>
            <person name="Sun H."/>
            <person name="Tritt A."/>
            <person name="Yoshinaga Y."/>
            <person name="Zwiers L.-H."/>
            <person name="Turgeon B."/>
            <person name="Goodwin S."/>
            <person name="Spatafora J."/>
            <person name="Crous P."/>
            <person name="Grigoriev I."/>
        </authorList>
    </citation>
    <scope>NUCLEOTIDE SEQUENCE</scope>
    <source>
        <strain evidence="2">CBS 125425</strain>
    </source>
</reference>
<organism evidence="2 3">
    <name type="scientific">Polyplosphaeria fusca</name>
    <dbReference type="NCBI Taxonomy" id="682080"/>
    <lineage>
        <taxon>Eukaryota</taxon>
        <taxon>Fungi</taxon>
        <taxon>Dikarya</taxon>
        <taxon>Ascomycota</taxon>
        <taxon>Pezizomycotina</taxon>
        <taxon>Dothideomycetes</taxon>
        <taxon>Pleosporomycetidae</taxon>
        <taxon>Pleosporales</taxon>
        <taxon>Tetraplosphaeriaceae</taxon>
        <taxon>Polyplosphaeria</taxon>
    </lineage>
</organism>
<name>A0A9P4QYB3_9PLEO</name>
<feature type="compositionally biased region" description="Basic and acidic residues" evidence="1">
    <location>
        <begin position="469"/>
        <end position="479"/>
    </location>
</feature>
<evidence type="ECO:0000256" key="1">
    <source>
        <dbReference type="SAM" id="MobiDB-lite"/>
    </source>
</evidence>
<dbReference type="Proteomes" id="UP000799444">
    <property type="component" value="Unassembled WGS sequence"/>
</dbReference>
<feature type="compositionally biased region" description="Basic and acidic residues" evidence="1">
    <location>
        <begin position="267"/>
        <end position="288"/>
    </location>
</feature>
<feature type="compositionally biased region" description="Low complexity" evidence="1">
    <location>
        <begin position="353"/>
        <end position="372"/>
    </location>
</feature>
<feature type="compositionally biased region" description="Acidic residues" evidence="1">
    <location>
        <begin position="456"/>
        <end position="468"/>
    </location>
</feature>